<dbReference type="AlphaFoldDB" id="W9XMC0"/>
<dbReference type="EMBL" id="AMWN01000011">
    <property type="protein sequence ID" value="EXJ78470.1"/>
    <property type="molecule type" value="Genomic_DNA"/>
</dbReference>
<feature type="compositionally biased region" description="Basic residues" evidence="1">
    <location>
        <begin position="364"/>
        <end position="374"/>
    </location>
</feature>
<keyword evidence="3" id="KW-1185">Reference proteome</keyword>
<evidence type="ECO:0000256" key="1">
    <source>
        <dbReference type="SAM" id="MobiDB-lite"/>
    </source>
</evidence>
<name>W9XMC0_9EURO</name>
<feature type="compositionally biased region" description="Polar residues" evidence="1">
    <location>
        <begin position="406"/>
        <end position="415"/>
    </location>
</feature>
<organism evidence="2 3">
    <name type="scientific">Capronia coronata CBS 617.96</name>
    <dbReference type="NCBI Taxonomy" id="1182541"/>
    <lineage>
        <taxon>Eukaryota</taxon>
        <taxon>Fungi</taxon>
        <taxon>Dikarya</taxon>
        <taxon>Ascomycota</taxon>
        <taxon>Pezizomycotina</taxon>
        <taxon>Eurotiomycetes</taxon>
        <taxon>Chaetothyriomycetidae</taxon>
        <taxon>Chaetothyriales</taxon>
        <taxon>Herpotrichiellaceae</taxon>
        <taxon>Capronia</taxon>
    </lineage>
</organism>
<dbReference type="HOGENOM" id="CLU_436769_0_0_1"/>
<evidence type="ECO:0000313" key="3">
    <source>
        <dbReference type="Proteomes" id="UP000019484"/>
    </source>
</evidence>
<feature type="compositionally biased region" description="Low complexity" evidence="1">
    <location>
        <begin position="390"/>
        <end position="399"/>
    </location>
</feature>
<feature type="region of interest" description="Disordered" evidence="1">
    <location>
        <begin position="243"/>
        <end position="303"/>
    </location>
</feature>
<feature type="compositionally biased region" description="Basic and acidic residues" evidence="1">
    <location>
        <begin position="325"/>
        <end position="341"/>
    </location>
</feature>
<gene>
    <name evidence="2" type="ORF">A1O1_08870</name>
</gene>
<dbReference type="OrthoDB" id="4159529at2759"/>
<accession>W9XMC0</accession>
<feature type="region of interest" description="Disordered" evidence="1">
    <location>
        <begin position="1"/>
        <end position="21"/>
    </location>
</feature>
<feature type="compositionally biased region" description="Basic and acidic residues" evidence="1">
    <location>
        <begin position="7"/>
        <end position="18"/>
    </location>
</feature>
<sequence>MEPPPPPDHHFAPIDPRIHPSPRVMDEVFEASAEYEERRPAIHQRISEMSLHDDIPEHRPRAEHRRSFAVPAITQDYLYYRFIKDGDDWSSAYKTSISAPIEQIEKKARKRNGDGTVLDQMTRMSQLRRDQIERAVQDANTHEAGDAHWTVVYINAKKVLGRNRILVPEMDIILARTKKSKARVKPLSGVLVDVVDRRKSTSRNDKKCAEDTYTQPRKDSGLVLLADPIGNLPLFDNDGRPRDELGAIHFDNAGLPPQIPREKPLGAKPERRKEDKGGKRDKSQKRSKSRDKGHAPDDGIFAVGDGVDFDDGLDAPVEVMFGEVPSDKRGRTGKSAHEHPEVVGGEFSRSYSRRRAQAEARGLSRSKSRSRRGSVHFPTQNAQQYLDPGSSSSEVSEPSHYGNEYAESSNTSLSSPGGVPRRGSLVHPQPRPDTVYKKHHPGPTRSMSYAERPYHGEQHIITPARSHRNSFVAYERPSERARYERPPRPVRQATDPILEGRRILYHEPPLPARSQDVVAVHRLSDVPLGRFVSADSGMPILLYPDEERDSYFHDDIDRQSLRAENYQRERVQEDFLKQRERAALDIRAEEIRSLRRQPEMDYYEDRDRRERRDSRPIYYDHTTGHYFRYYE</sequence>
<feature type="compositionally biased region" description="Basic and acidic residues" evidence="1">
    <location>
        <begin position="260"/>
        <end position="281"/>
    </location>
</feature>
<dbReference type="RefSeq" id="XP_007727918.1">
    <property type="nucleotide sequence ID" value="XM_007729728.1"/>
</dbReference>
<dbReference type="eggNOG" id="ENOG502T4Z4">
    <property type="taxonomic scope" value="Eukaryota"/>
</dbReference>
<reference evidence="2 3" key="1">
    <citation type="submission" date="2013-03" db="EMBL/GenBank/DDBJ databases">
        <title>The Genome Sequence of Capronia coronata CBS 617.96.</title>
        <authorList>
            <consortium name="The Broad Institute Genomics Platform"/>
            <person name="Cuomo C."/>
            <person name="de Hoog S."/>
            <person name="Gorbushina A."/>
            <person name="Walker B."/>
            <person name="Young S.K."/>
            <person name="Zeng Q."/>
            <person name="Gargeya S."/>
            <person name="Fitzgerald M."/>
            <person name="Haas B."/>
            <person name="Abouelleil A."/>
            <person name="Allen A.W."/>
            <person name="Alvarado L."/>
            <person name="Arachchi H.M."/>
            <person name="Berlin A.M."/>
            <person name="Chapman S.B."/>
            <person name="Gainer-Dewar J."/>
            <person name="Goldberg J."/>
            <person name="Griggs A."/>
            <person name="Gujja S."/>
            <person name="Hansen M."/>
            <person name="Howarth C."/>
            <person name="Imamovic A."/>
            <person name="Ireland A."/>
            <person name="Larimer J."/>
            <person name="McCowan C."/>
            <person name="Murphy C."/>
            <person name="Pearson M."/>
            <person name="Poon T.W."/>
            <person name="Priest M."/>
            <person name="Roberts A."/>
            <person name="Saif S."/>
            <person name="Shea T."/>
            <person name="Sisk P."/>
            <person name="Sykes S."/>
            <person name="Wortman J."/>
            <person name="Nusbaum C."/>
            <person name="Birren B."/>
        </authorList>
    </citation>
    <scope>NUCLEOTIDE SEQUENCE [LARGE SCALE GENOMIC DNA]</scope>
    <source>
        <strain evidence="2 3">CBS 617.96</strain>
    </source>
</reference>
<dbReference type="Proteomes" id="UP000019484">
    <property type="component" value="Unassembled WGS sequence"/>
</dbReference>
<feature type="region of interest" description="Disordered" evidence="1">
    <location>
        <begin position="323"/>
        <end position="451"/>
    </location>
</feature>
<dbReference type="STRING" id="1182541.W9XMC0"/>
<proteinExistence type="predicted"/>
<protein>
    <submittedName>
        <fullName evidence="2">Uncharacterized protein</fullName>
    </submittedName>
</protein>
<dbReference type="GeneID" id="19163717"/>
<comment type="caution">
    <text evidence="2">The sequence shown here is derived from an EMBL/GenBank/DDBJ whole genome shotgun (WGS) entry which is preliminary data.</text>
</comment>
<evidence type="ECO:0000313" key="2">
    <source>
        <dbReference type="EMBL" id="EXJ78470.1"/>
    </source>
</evidence>